<evidence type="ECO:0000313" key="3">
    <source>
        <dbReference type="EMBL" id="KAE8924286.1"/>
    </source>
</evidence>
<dbReference type="Proteomes" id="UP000429523">
    <property type="component" value="Unassembled WGS sequence"/>
</dbReference>
<evidence type="ECO:0000256" key="1">
    <source>
        <dbReference type="SAM" id="MobiDB-lite"/>
    </source>
</evidence>
<dbReference type="EMBL" id="QXGF01002535">
    <property type="protein sequence ID" value="KAE8924286.1"/>
    <property type="molecule type" value="Genomic_DNA"/>
</dbReference>
<evidence type="ECO:0000313" key="4">
    <source>
        <dbReference type="EMBL" id="KAE9076284.1"/>
    </source>
</evidence>
<evidence type="ECO:0000313" key="6">
    <source>
        <dbReference type="Proteomes" id="UP000441208"/>
    </source>
</evidence>
<keyword evidence="2" id="KW-0472">Membrane</keyword>
<evidence type="ECO:0000313" key="5">
    <source>
        <dbReference type="Proteomes" id="UP000429523"/>
    </source>
</evidence>
<dbReference type="InterPro" id="IPR029052">
    <property type="entry name" value="Metallo-depent_PP-like"/>
</dbReference>
<dbReference type="EMBL" id="QXFZ01002521">
    <property type="protein sequence ID" value="KAE9076284.1"/>
    <property type="molecule type" value="Genomic_DNA"/>
</dbReference>
<feature type="transmembrane region" description="Helical" evidence="2">
    <location>
        <begin position="6"/>
        <end position="26"/>
    </location>
</feature>
<comment type="caution">
    <text evidence="4">The sequence shown here is derived from an EMBL/GenBank/DDBJ whole genome shotgun (WGS) entry which is preliminary data.</text>
</comment>
<organism evidence="4 6">
    <name type="scientific">Phytophthora fragariae</name>
    <dbReference type="NCBI Taxonomy" id="53985"/>
    <lineage>
        <taxon>Eukaryota</taxon>
        <taxon>Sar</taxon>
        <taxon>Stramenopiles</taxon>
        <taxon>Oomycota</taxon>
        <taxon>Peronosporomycetes</taxon>
        <taxon>Peronosporales</taxon>
        <taxon>Peronosporaceae</taxon>
        <taxon>Phytophthora</taxon>
    </lineage>
</organism>
<reference evidence="5 6" key="1">
    <citation type="submission" date="2018-08" db="EMBL/GenBank/DDBJ databases">
        <title>Genomic investigation of the strawberry pathogen Phytophthora fragariae indicates pathogenicity is determined by transcriptional variation in three key races.</title>
        <authorList>
            <person name="Adams T.M."/>
            <person name="Armitage A.D."/>
            <person name="Sobczyk M.K."/>
            <person name="Bates H.J."/>
            <person name="Dunwell J.M."/>
            <person name="Nellist C.F."/>
            <person name="Harrison R.J."/>
        </authorList>
    </citation>
    <scope>NUCLEOTIDE SEQUENCE [LARGE SCALE GENOMIC DNA]</scope>
    <source>
        <strain evidence="4 6">NOV-71</strain>
        <strain evidence="3 5">NOV-9</strain>
    </source>
</reference>
<feature type="compositionally biased region" description="Low complexity" evidence="1">
    <location>
        <begin position="77"/>
        <end position="90"/>
    </location>
</feature>
<proteinExistence type="predicted"/>
<feature type="compositionally biased region" description="Low complexity" evidence="1">
    <location>
        <begin position="33"/>
        <end position="68"/>
    </location>
</feature>
<dbReference type="Gene3D" id="3.60.21.10">
    <property type="match status" value="1"/>
</dbReference>
<name>A0A6A3QH97_9STRA</name>
<protein>
    <submittedName>
        <fullName evidence="4">Uncharacterized protein</fullName>
    </submittedName>
</protein>
<accession>A0A6A3QH97</accession>
<keyword evidence="2" id="KW-1133">Transmembrane helix</keyword>
<gene>
    <name evidence="4" type="ORF">PF007_g24683</name>
    <name evidence="3" type="ORF">PF009_g25481</name>
</gene>
<dbReference type="AlphaFoldDB" id="A0A6A3QH97"/>
<sequence>MISKKAQLTSVVVILAIIGAIVGVMITRQASHSASESSGTSSSDSGSSVAGSGSGDSTTTSSSSGTRTVSKKKKTKTSSGSTSGSDAITSDPTSAKYTLSAFAIGDWGTTVTQDSCCSRSSTYNDYDVNAEDIVASLMDQQASAASAPPKCVLSHGDNFYWTGIDSEGVLKLQDGVA</sequence>
<keyword evidence="2" id="KW-0812">Transmembrane</keyword>
<evidence type="ECO:0000256" key="2">
    <source>
        <dbReference type="SAM" id="Phobius"/>
    </source>
</evidence>
<feature type="region of interest" description="Disordered" evidence="1">
    <location>
        <begin position="33"/>
        <end position="90"/>
    </location>
</feature>
<dbReference type="Proteomes" id="UP000441208">
    <property type="component" value="Unassembled WGS sequence"/>
</dbReference>